<reference evidence="1 2" key="1">
    <citation type="submission" date="2020-01" db="EMBL/GenBank/DDBJ databases">
        <title>Paenibacillus soybeanensis sp. nov. isolated from the nodules of soybean (Glycine max(L.) Merr).</title>
        <authorList>
            <person name="Wang H."/>
        </authorList>
    </citation>
    <scope>NUCLEOTIDE SEQUENCE [LARGE SCALE GENOMIC DNA]</scope>
    <source>
        <strain evidence="1 2">DSM 23054</strain>
    </source>
</reference>
<gene>
    <name evidence="1" type="ORF">GT003_31290</name>
</gene>
<dbReference type="OrthoDB" id="2706506at2"/>
<organism evidence="1 2">
    <name type="scientific">Paenibacillus sacheonensis</name>
    <dbReference type="NCBI Taxonomy" id="742054"/>
    <lineage>
        <taxon>Bacteria</taxon>
        <taxon>Bacillati</taxon>
        <taxon>Bacillota</taxon>
        <taxon>Bacilli</taxon>
        <taxon>Bacillales</taxon>
        <taxon>Paenibacillaceae</taxon>
        <taxon>Paenibacillus</taxon>
    </lineage>
</organism>
<dbReference type="AlphaFoldDB" id="A0A7X4YVR8"/>
<dbReference type="EMBL" id="JAAAMU010000033">
    <property type="protein sequence ID" value="NBC73448.1"/>
    <property type="molecule type" value="Genomic_DNA"/>
</dbReference>
<evidence type="ECO:0000313" key="2">
    <source>
        <dbReference type="Proteomes" id="UP000558113"/>
    </source>
</evidence>
<protein>
    <recommendedName>
        <fullName evidence="3">Hydrolase</fullName>
    </recommendedName>
</protein>
<dbReference type="Proteomes" id="UP000558113">
    <property type="component" value="Unassembled WGS sequence"/>
</dbReference>
<comment type="caution">
    <text evidence="1">The sequence shown here is derived from an EMBL/GenBank/DDBJ whole genome shotgun (WGS) entry which is preliminary data.</text>
</comment>
<sequence length="115" mass="13033">MPLPIYYVSISARTIQEEPPETDHLAIQATEKQLVALKRKLDREDRNDEITSLRAVIPFKSAEKDPATEEFSDDLLDLYAYVYELGTPETKAHIESLNLLPKLTNQNASLPGYKS</sequence>
<evidence type="ECO:0008006" key="3">
    <source>
        <dbReference type="Google" id="ProtNLM"/>
    </source>
</evidence>
<dbReference type="RefSeq" id="WP_161705459.1">
    <property type="nucleotide sequence ID" value="NZ_JAAAMU010000033.1"/>
</dbReference>
<proteinExistence type="predicted"/>
<evidence type="ECO:0000313" key="1">
    <source>
        <dbReference type="EMBL" id="NBC73448.1"/>
    </source>
</evidence>
<accession>A0A7X4YVR8</accession>
<name>A0A7X4YVR8_9BACL</name>
<keyword evidence="2" id="KW-1185">Reference proteome</keyword>